<dbReference type="Proteomes" id="UP000288168">
    <property type="component" value="Unassembled WGS sequence"/>
</dbReference>
<reference evidence="1 2" key="1">
    <citation type="submission" date="2017-06" db="EMBL/GenBank/DDBJ databases">
        <title>Comparative genomic analysis of Ambrosia Fusariam Clade fungi.</title>
        <authorList>
            <person name="Stajich J.E."/>
            <person name="Carrillo J."/>
            <person name="Kijimoto T."/>
            <person name="Eskalen A."/>
            <person name="O'Donnell K."/>
            <person name="Kasson M."/>
        </authorList>
    </citation>
    <scope>NUCLEOTIDE SEQUENCE [LARGE SCALE GENOMIC DNA]</scope>
    <source>
        <strain evidence="1 2">NRRL62584</strain>
    </source>
</reference>
<dbReference type="EMBL" id="NKCI01000024">
    <property type="protein sequence ID" value="RSL66519.1"/>
    <property type="molecule type" value="Genomic_DNA"/>
</dbReference>
<accession>A0A428QMJ8</accession>
<dbReference type="AlphaFoldDB" id="A0A428QMJ8"/>
<keyword evidence="2" id="KW-1185">Reference proteome</keyword>
<proteinExistence type="predicted"/>
<name>A0A428QMJ8_9HYPO</name>
<gene>
    <name evidence="1" type="ORF">CEP54_003728</name>
</gene>
<comment type="caution">
    <text evidence="1">The sequence shown here is derived from an EMBL/GenBank/DDBJ whole genome shotgun (WGS) entry which is preliminary data.</text>
</comment>
<organism evidence="1 2">
    <name type="scientific">Fusarium duplospermum</name>
    <dbReference type="NCBI Taxonomy" id="1325734"/>
    <lineage>
        <taxon>Eukaryota</taxon>
        <taxon>Fungi</taxon>
        <taxon>Dikarya</taxon>
        <taxon>Ascomycota</taxon>
        <taxon>Pezizomycotina</taxon>
        <taxon>Sordariomycetes</taxon>
        <taxon>Hypocreomycetidae</taxon>
        <taxon>Hypocreales</taxon>
        <taxon>Nectriaceae</taxon>
        <taxon>Fusarium</taxon>
        <taxon>Fusarium solani species complex</taxon>
    </lineage>
</organism>
<protein>
    <submittedName>
        <fullName evidence="1">Uncharacterized protein</fullName>
    </submittedName>
</protein>
<sequence>MALFDVCKIFLVLCSLRQQVFEQLFTGPGLIERPFLDHHLMLDPENHVARQGEDMVGDAQRRFLRVVVPGHVAAAFKHVGPVGGTKLGLSCDAVPLIAVESVLHGSGQDDVGHVCLFATECLEHVEVLQS</sequence>
<evidence type="ECO:0000313" key="1">
    <source>
        <dbReference type="EMBL" id="RSL66519.1"/>
    </source>
</evidence>
<evidence type="ECO:0000313" key="2">
    <source>
        <dbReference type="Proteomes" id="UP000288168"/>
    </source>
</evidence>